<evidence type="ECO:0000256" key="1">
    <source>
        <dbReference type="SAM" id="MobiDB-lite"/>
    </source>
</evidence>
<organism evidence="2 3">
    <name type="scientific">Oceaniovalibus guishaninsula JLT2003</name>
    <dbReference type="NCBI Taxonomy" id="1231392"/>
    <lineage>
        <taxon>Bacteria</taxon>
        <taxon>Pseudomonadati</taxon>
        <taxon>Pseudomonadota</taxon>
        <taxon>Alphaproteobacteria</taxon>
        <taxon>Rhodobacterales</taxon>
        <taxon>Roseobacteraceae</taxon>
        <taxon>Oceaniovalibus</taxon>
    </lineage>
</organism>
<name>K2HA28_9RHOB</name>
<evidence type="ECO:0000313" key="2">
    <source>
        <dbReference type="EMBL" id="EKE43482.1"/>
    </source>
</evidence>
<feature type="region of interest" description="Disordered" evidence="1">
    <location>
        <begin position="80"/>
        <end position="115"/>
    </location>
</feature>
<sequence>MKWKTVQQNWEAFVVPMQQRWPQTTEVDLLDIDGDRDRLVAYIGDRHELTRAEADEEVAEWLEGAVPADVQMDDHMDNANIRKSGESIPVGEDVYSDDREFGDDNVPESPMGRTD</sequence>
<evidence type="ECO:0000313" key="3">
    <source>
        <dbReference type="Proteomes" id="UP000006765"/>
    </source>
</evidence>
<dbReference type="eggNOG" id="ENOG5032ZKE">
    <property type="taxonomic scope" value="Bacteria"/>
</dbReference>
<gene>
    <name evidence="2" type="ORF">OCGS_2214</name>
</gene>
<dbReference type="OrthoDB" id="7651547at2"/>
<keyword evidence="3" id="KW-1185">Reference proteome</keyword>
<dbReference type="Gene3D" id="1.10.1470.10">
    <property type="entry name" value="YjbJ"/>
    <property type="match status" value="1"/>
</dbReference>
<dbReference type="InterPro" id="IPR036629">
    <property type="entry name" value="YjbJ_sf"/>
</dbReference>
<dbReference type="SUPFAM" id="SSF69047">
    <property type="entry name" value="Hypothetical protein YjbJ"/>
    <property type="match status" value="1"/>
</dbReference>
<accession>K2HA28</accession>
<proteinExistence type="predicted"/>
<dbReference type="RefSeq" id="WP_007427366.1">
    <property type="nucleotide sequence ID" value="NZ_AMGO01000052.1"/>
</dbReference>
<reference evidence="2 3" key="1">
    <citation type="journal article" date="2012" name="J. Bacteriol.">
        <title>Draft Genome Sequence of Oceaniovalibus guishaninsula JLT2003T.</title>
        <authorList>
            <person name="Tang K."/>
            <person name="Liu K."/>
            <person name="Jiao N."/>
        </authorList>
    </citation>
    <scope>NUCLEOTIDE SEQUENCE [LARGE SCALE GENOMIC DNA]</scope>
    <source>
        <strain evidence="2 3">JLT2003</strain>
    </source>
</reference>
<dbReference type="Proteomes" id="UP000006765">
    <property type="component" value="Unassembled WGS sequence"/>
</dbReference>
<protein>
    <submittedName>
        <fullName evidence="2">Uncharacterized protein</fullName>
    </submittedName>
</protein>
<comment type="caution">
    <text evidence="2">The sequence shown here is derived from an EMBL/GenBank/DDBJ whole genome shotgun (WGS) entry which is preliminary data.</text>
</comment>
<dbReference type="AlphaFoldDB" id="K2HA28"/>
<dbReference type="EMBL" id="AMGO01000052">
    <property type="protein sequence ID" value="EKE43482.1"/>
    <property type="molecule type" value="Genomic_DNA"/>
</dbReference>